<keyword evidence="1" id="KW-0472">Membrane</keyword>
<evidence type="ECO:0000313" key="3">
    <source>
        <dbReference type="Proteomes" id="UP001565220"/>
    </source>
</evidence>
<organism evidence="2 3">
    <name type="scientific">Clostridium lapidicellarium</name>
    <dbReference type="NCBI Taxonomy" id="3240931"/>
    <lineage>
        <taxon>Bacteria</taxon>
        <taxon>Bacillati</taxon>
        <taxon>Bacillota</taxon>
        <taxon>Clostridia</taxon>
        <taxon>Eubacteriales</taxon>
        <taxon>Clostridiaceae</taxon>
        <taxon>Clostridium</taxon>
    </lineage>
</organism>
<accession>A0ABV4DY74</accession>
<dbReference type="RefSeq" id="WP_369868951.1">
    <property type="nucleotide sequence ID" value="NZ_JBGFFE010000010.1"/>
</dbReference>
<reference evidence="2 3" key="1">
    <citation type="submission" date="2024-08" db="EMBL/GenBank/DDBJ databases">
        <title>Clostridium lapicellarii sp. nov., and Clostridium renhuaiense sp. nov., two species isolated from the mud in a fermentation cellar used for producing sauce-flavour Chinese liquors.</title>
        <authorList>
            <person name="Yang F."/>
            <person name="Wang H."/>
            <person name="Chen L.Q."/>
            <person name="Zhou N."/>
            <person name="Lu J.J."/>
            <person name="Pu X.X."/>
            <person name="Wan B."/>
            <person name="Wang L."/>
            <person name="Liu S.J."/>
        </authorList>
    </citation>
    <scope>NUCLEOTIDE SEQUENCE [LARGE SCALE GENOMIC DNA]</scope>
    <source>
        <strain evidence="2 3">MT-113</strain>
    </source>
</reference>
<name>A0ABV4DY74_9CLOT</name>
<dbReference type="Pfam" id="PF14898">
    <property type="entry name" value="DUF4491"/>
    <property type="match status" value="1"/>
</dbReference>
<keyword evidence="3" id="KW-1185">Reference proteome</keyword>
<keyword evidence="1" id="KW-0812">Transmembrane</keyword>
<gene>
    <name evidence="2" type="ORF">AB8S09_08745</name>
</gene>
<comment type="caution">
    <text evidence="2">The sequence shown here is derived from an EMBL/GenBank/DDBJ whole genome shotgun (WGS) entry which is preliminary data.</text>
</comment>
<evidence type="ECO:0000256" key="1">
    <source>
        <dbReference type="SAM" id="Phobius"/>
    </source>
</evidence>
<keyword evidence="1" id="KW-1133">Transmembrane helix</keyword>
<evidence type="ECO:0000313" key="2">
    <source>
        <dbReference type="EMBL" id="MEY8763726.1"/>
    </source>
</evidence>
<feature type="transmembrane region" description="Helical" evidence="1">
    <location>
        <begin position="6"/>
        <end position="23"/>
    </location>
</feature>
<dbReference type="InterPro" id="IPR027890">
    <property type="entry name" value="DUF4491"/>
</dbReference>
<feature type="transmembrane region" description="Helical" evidence="1">
    <location>
        <begin position="58"/>
        <end position="77"/>
    </location>
</feature>
<protein>
    <submittedName>
        <fullName evidence="2">DUF4491 family protein</fullName>
    </submittedName>
</protein>
<feature type="transmembrane region" description="Helical" evidence="1">
    <location>
        <begin position="35"/>
        <end position="52"/>
    </location>
</feature>
<sequence length="93" mass="10499">MFNYYGLVIGIFMLVLTGIGHIIVIKGEYHFGTKIWPLFLLVGCISIAFSLFSRNTVVSGLLGILGFTSLWSILELFKQRKRVSKGWFPKKGN</sequence>
<dbReference type="Proteomes" id="UP001565220">
    <property type="component" value="Unassembled WGS sequence"/>
</dbReference>
<proteinExistence type="predicted"/>
<dbReference type="EMBL" id="JBGFFE010000010">
    <property type="protein sequence ID" value="MEY8763726.1"/>
    <property type="molecule type" value="Genomic_DNA"/>
</dbReference>